<dbReference type="GO" id="GO:0009378">
    <property type="term" value="F:four-way junction helicase activity"/>
    <property type="evidence" value="ECO:0007669"/>
    <property type="project" value="TreeGrafter"/>
</dbReference>
<dbReference type="Proteomes" id="UP000326396">
    <property type="component" value="Linkage Group LG7"/>
</dbReference>
<dbReference type="OrthoDB" id="10261556at2759"/>
<proteinExistence type="inferred from homology"/>
<dbReference type="SMART" id="SM00490">
    <property type="entry name" value="HELICc"/>
    <property type="match status" value="1"/>
</dbReference>
<dbReference type="GO" id="GO:0003677">
    <property type="term" value="F:DNA binding"/>
    <property type="evidence" value="ECO:0007669"/>
    <property type="project" value="UniProtKB-KW"/>
</dbReference>
<dbReference type="GO" id="GO:0016887">
    <property type="term" value="F:ATP hydrolysis activity"/>
    <property type="evidence" value="ECO:0007669"/>
    <property type="project" value="RHEA"/>
</dbReference>
<keyword evidence="10 13" id="KW-0539">Nucleus</keyword>
<dbReference type="InterPro" id="IPR004589">
    <property type="entry name" value="DNA_helicase_ATP-dep_RecQ"/>
</dbReference>
<dbReference type="Pfam" id="PF06172">
    <property type="entry name" value="Cupin_5"/>
    <property type="match status" value="1"/>
</dbReference>
<dbReference type="InterPro" id="IPR014710">
    <property type="entry name" value="RmlC-like_jellyroll"/>
</dbReference>
<dbReference type="InterPro" id="IPR001650">
    <property type="entry name" value="Helicase_C-like"/>
</dbReference>
<dbReference type="Pfam" id="PF00271">
    <property type="entry name" value="Helicase_C"/>
    <property type="match status" value="1"/>
</dbReference>
<keyword evidence="4 13" id="KW-0547">Nucleotide-binding</keyword>
<feature type="region of interest" description="Disordered" evidence="14">
    <location>
        <begin position="829"/>
        <end position="919"/>
    </location>
</feature>
<evidence type="ECO:0000256" key="9">
    <source>
        <dbReference type="ARBA" id="ARBA00023235"/>
    </source>
</evidence>
<evidence type="ECO:0000256" key="12">
    <source>
        <dbReference type="ARBA" id="ARBA00049360"/>
    </source>
</evidence>
<evidence type="ECO:0000256" key="6">
    <source>
        <dbReference type="ARBA" id="ARBA00022806"/>
    </source>
</evidence>
<feature type="compositionally biased region" description="Basic and acidic residues" evidence="14">
    <location>
        <begin position="893"/>
        <end position="919"/>
    </location>
</feature>
<dbReference type="InterPro" id="IPR027417">
    <property type="entry name" value="P-loop_NTPase"/>
</dbReference>
<evidence type="ECO:0000259" key="16">
    <source>
        <dbReference type="PROSITE" id="PS51194"/>
    </source>
</evidence>
<evidence type="ECO:0000256" key="3">
    <source>
        <dbReference type="ARBA" id="ARBA00022723"/>
    </source>
</evidence>
<organism evidence="17 18">
    <name type="scientific">Mikania micrantha</name>
    <name type="common">bitter vine</name>
    <dbReference type="NCBI Taxonomy" id="192012"/>
    <lineage>
        <taxon>Eukaryota</taxon>
        <taxon>Viridiplantae</taxon>
        <taxon>Streptophyta</taxon>
        <taxon>Embryophyta</taxon>
        <taxon>Tracheophyta</taxon>
        <taxon>Spermatophyta</taxon>
        <taxon>Magnoliopsida</taxon>
        <taxon>eudicotyledons</taxon>
        <taxon>Gunneridae</taxon>
        <taxon>Pentapetalae</taxon>
        <taxon>asterids</taxon>
        <taxon>campanulids</taxon>
        <taxon>Asterales</taxon>
        <taxon>Asteraceae</taxon>
        <taxon>Asteroideae</taxon>
        <taxon>Heliantheae alliance</taxon>
        <taxon>Eupatorieae</taxon>
        <taxon>Mikania</taxon>
    </lineage>
</organism>
<sequence>MAPTASEVALKLNLKPHPEGGFFSETFRDTSITLSTSQLPPQYKVDRPISTAIYFLLPSGSVSHLHRIPSAETWHFYLGEPLTILEINDKDGSVKLTCIGQDIGANQLLQYTVPPNVWFGAFPTKDYEISTDNVVFKKPPRDAEEHFSLVGCTVAPAFQFEDFVLAKRSELHLCPCATDHHLGQEPWPERVKGSTQFDICLGQCLLRQMKKALLPVKNRKISGKEALTKLLRWHFGHSDYRGKQLEAIEAVLSGRDCFCLMPTGGGKSICYQIPALAKPGIVLVVSPLIALMENQVMALKEKGVAAEYLSSTQSSQVKNKIHEELESGNPGLRLLYVTPELIATTGFMSKLTKIHSRGLLNLIAIDEAHCISTWGHDFRPSYRKLASLRKHLPDIPILALTATAVPKVQVDVIESLCMENPLVLKSSFNRPNICYEVRFKDLLNDPYVDLTDLIKSCGDVCGIVYCLERTTCDDLASHLSKSGISCAAYHAGLNNKLRTSVLDDWISAKTQVVVATVAFGMGIDRKDVRIVCHFNIPKSMVSFYQESGRAGRDQQPSRSVLYYGIDDRKKMQFILSNADNKKLQSSSLQDNSPKKSIADFNLMVEYCETSGCRRKKILDSFGEQVTTSLCKKTCDACKNPNLVEKYLEELKAMCSLGNRIGSSQIFISSSSKPVDEVDFSEYWSRDDETVMSEDDISDDDDGMDVVEGLTRSALPLKSKFSEKMNILQRAEEKYYQNKDPDKQSNKIDKNTINETTRESCKQRLLNSLKQTQQRLNNLQIDPEASSLFFENECFKKYGKTGKSFYLSQVASTVRWLSTVNTADLTSRLATNSHNSTSKNATEMEPQISVPPPVPDQVMKTMNENDHENVSLSCSQSAYNDRKLPPIPSFSEFANKKSSKDSKPSACDIDKKTDKRSRLQ</sequence>
<dbReference type="GO" id="GO:0005524">
    <property type="term" value="F:ATP binding"/>
    <property type="evidence" value="ECO:0007669"/>
    <property type="project" value="UniProtKB-KW"/>
</dbReference>
<dbReference type="PROSITE" id="PS51194">
    <property type="entry name" value="HELICASE_CTER"/>
    <property type="match status" value="1"/>
</dbReference>
<keyword evidence="18" id="KW-1185">Reference proteome</keyword>
<comment type="catalytic activity">
    <reaction evidence="11 13">
        <text>Couples ATP hydrolysis with the unwinding of duplex DNA by translocating in the 3'-5' direction.</text>
        <dbReference type="EC" id="5.6.2.4"/>
    </reaction>
</comment>
<gene>
    <name evidence="17" type="ORF">E3N88_36306</name>
</gene>
<dbReference type="CDD" id="cd18794">
    <property type="entry name" value="SF2_C_RecQ"/>
    <property type="match status" value="1"/>
</dbReference>
<evidence type="ECO:0000256" key="8">
    <source>
        <dbReference type="ARBA" id="ARBA00023125"/>
    </source>
</evidence>
<name>A0A5N6M4D5_9ASTR</name>
<dbReference type="PANTHER" id="PTHR13710">
    <property type="entry name" value="DNA HELICASE RECQ FAMILY MEMBER"/>
    <property type="match status" value="1"/>
</dbReference>
<dbReference type="PROSITE" id="PS51192">
    <property type="entry name" value="HELICASE_ATP_BIND_1"/>
    <property type="match status" value="1"/>
</dbReference>
<dbReference type="SUPFAM" id="SSF51182">
    <property type="entry name" value="RmlC-like cupins"/>
    <property type="match status" value="1"/>
</dbReference>
<evidence type="ECO:0000256" key="2">
    <source>
        <dbReference type="ARBA" id="ARBA00005446"/>
    </source>
</evidence>
<feature type="domain" description="Helicase C-terminal" evidence="16">
    <location>
        <begin position="449"/>
        <end position="594"/>
    </location>
</feature>
<evidence type="ECO:0000256" key="13">
    <source>
        <dbReference type="RuleBase" id="RU364117"/>
    </source>
</evidence>
<dbReference type="InterPro" id="IPR009327">
    <property type="entry name" value="Cupin_DUF985"/>
</dbReference>
<dbReference type="AlphaFoldDB" id="A0A5N6M4D5"/>
<dbReference type="FunFam" id="3.40.50.300:FF:000444">
    <property type="entry name" value="ATP-dependent DNA helicase"/>
    <property type="match status" value="1"/>
</dbReference>
<feature type="region of interest" description="Disordered" evidence="14">
    <location>
        <begin position="733"/>
        <end position="755"/>
    </location>
</feature>
<reference evidence="17 18" key="1">
    <citation type="submission" date="2019-05" db="EMBL/GenBank/DDBJ databases">
        <title>Mikania micrantha, genome provides insights into the molecular mechanism of rapid growth.</title>
        <authorList>
            <person name="Liu B."/>
        </authorList>
    </citation>
    <scope>NUCLEOTIDE SEQUENCE [LARGE SCALE GENOMIC DNA]</scope>
    <source>
        <strain evidence="17">NLD-2019</strain>
        <tissue evidence="17">Leaf</tissue>
    </source>
</reference>
<dbReference type="InterPro" id="IPR011051">
    <property type="entry name" value="RmlC_Cupin_sf"/>
</dbReference>
<comment type="subcellular location">
    <subcellularLocation>
        <location evidence="1 13">Nucleus</location>
    </subcellularLocation>
</comment>
<dbReference type="EC" id="5.6.2.4" evidence="13"/>
<dbReference type="Pfam" id="PF16124">
    <property type="entry name" value="RecQ_Zn_bind"/>
    <property type="match status" value="1"/>
</dbReference>
<dbReference type="InterPro" id="IPR032284">
    <property type="entry name" value="RecQ_Zn-bd"/>
</dbReference>
<comment type="caution">
    <text evidence="17">The sequence shown here is derived from an EMBL/GenBank/DDBJ whole genome shotgun (WGS) entry which is preliminary data.</text>
</comment>
<dbReference type="CDD" id="cd17920">
    <property type="entry name" value="DEXHc_RecQ"/>
    <property type="match status" value="1"/>
</dbReference>
<evidence type="ECO:0000256" key="14">
    <source>
        <dbReference type="SAM" id="MobiDB-lite"/>
    </source>
</evidence>
<accession>A0A5N6M4D5</accession>
<comment type="similarity">
    <text evidence="2 13">Belongs to the helicase family. RecQ subfamily.</text>
</comment>
<dbReference type="GO" id="GO:0005634">
    <property type="term" value="C:nucleus"/>
    <property type="evidence" value="ECO:0007669"/>
    <property type="project" value="UniProtKB-SubCell"/>
</dbReference>
<evidence type="ECO:0000256" key="1">
    <source>
        <dbReference type="ARBA" id="ARBA00004123"/>
    </source>
</evidence>
<feature type="domain" description="Helicase ATP-binding" evidence="15">
    <location>
        <begin position="248"/>
        <end position="422"/>
    </location>
</feature>
<evidence type="ECO:0000313" key="18">
    <source>
        <dbReference type="Proteomes" id="UP000326396"/>
    </source>
</evidence>
<dbReference type="CDD" id="cd06121">
    <property type="entry name" value="cupin_YML079wp"/>
    <property type="match status" value="1"/>
</dbReference>
<feature type="compositionally biased region" description="Polar residues" evidence="14">
    <location>
        <begin position="869"/>
        <end position="878"/>
    </location>
</feature>
<dbReference type="GO" id="GO:0005737">
    <property type="term" value="C:cytoplasm"/>
    <property type="evidence" value="ECO:0007669"/>
    <property type="project" value="TreeGrafter"/>
</dbReference>
<dbReference type="SUPFAM" id="SSF52540">
    <property type="entry name" value="P-loop containing nucleoside triphosphate hydrolases"/>
    <property type="match status" value="1"/>
</dbReference>
<dbReference type="InterPro" id="IPR014001">
    <property type="entry name" value="Helicase_ATP-bd"/>
</dbReference>
<evidence type="ECO:0000256" key="4">
    <source>
        <dbReference type="ARBA" id="ARBA00022741"/>
    </source>
</evidence>
<dbReference type="GO" id="GO:0005694">
    <property type="term" value="C:chromosome"/>
    <property type="evidence" value="ECO:0007669"/>
    <property type="project" value="TreeGrafter"/>
</dbReference>
<keyword evidence="3" id="KW-0479">Metal-binding</keyword>
<dbReference type="GO" id="GO:0000724">
    <property type="term" value="P:double-strand break repair via homologous recombination"/>
    <property type="evidence" value="ECO:0007669"/>
    <property type="project" value="TreeGrafter"/>
</dbReference>
<feature type="compositionally biased region" description="Polar residues" evidence="14">
    <location>
        <begin position="829"/>
        <end position="840"/>
    </location>
</feature>
<evidence type="ECO:0000256" key="5">
    <source>
        <dbReference type="ARBA" id="ARBA00022801"/>
    </source>
</evidence>
<keyword evidence="6 13" id="KW-0347">Helicase</keyword>
<dbReference type="Gene3D" id="2.60.120.10">
    <property type="entry name" value="Jelly Rolls"/>
    <property type="match status" value="1"/>
</dbReference>
<dbReference type="NCBIfam" id="TIGR00614">
    <property type="entry name" value="recQ_fam"/>
    <property type="match status" value="1"/>
</dbReference>
<evidence type="ECO:0000256" key="10">
    <source>
        <dbReference type="ARBA" id="ARBA00023242"/>
    </source>
</evidence>
<protein>
    <recommendedName>
        <fullName evidence="13">ATP-dependent DNA helicase</fullName>
        <ecNumber evidence="13">5.6.2.4</ecNumber>
    </recommendedName>
</protein>
<evidence type="ECO:0000313" key="17">
    <source>
        <dbReference type="EMBL" id="KAD3068426.1"/>
    </source>
</evidence>
<dbReference type="EMBL" id="SZYD01000017">
    <property type="protein sequence ID" value="KAD3068426.1"/>
    <property type="molecule type" value="Genomic_DNA"/>
</dbReference>
<dbReference type="PANTHER" id="PTHR13710:SF155">
    <property type="entry name" value="ATP-DEPENDENT DNA HELICASE Q-LIKE 3"/>
    <property type="match status" value="1"/>
</dbReference>
<keyword evidence="7 13" id="KW-0067">ATP-binding</keyword>
<evidence type="ECO:0000259" key="15">
    <source>
        <dbReference type="PROSITE" id="PS51192"/>
    </source>
</evidence>
<evidence type="ECO:0000256" key="11">
    <source>
        <dbReference type="ARBA" id="ARBA00034617"/>
    </source>
</evidence>
<keyword evidence="9" id="KW-0413">Isomerase</keyword>
<keyword evidence="5 13" id="KW-0378">Hydrolase</keyword>
<dbReference type="Pfam" id="PF00270">
    <property type="entry name" value="DEAD"/>
    <property type="match status" value="1"/>
</dbReference>
<dbReference type="FunFam" id="3.40.50.300:FF:002061">
    <property type="entry name" value="RecQ family DNA helicase"/>
    <property type="match status" value="1"/>
</dbReference>
<comment type="catalytic activity">
    <reaction evidence="12 13">
        <text>ATP + H2O = ADP + phosphate + H(+)</text>
        <dbReference type="Rhea" id="RHEA:13065"/>
        <dbReference type="ChEBI" id="CHEBI:15377"/>
        <dbReference type="ChEBI" id="CHEBI:15378"/>
        <dbReference type="ChEBI" id="CHEBI:30616"/>
        <dbReference type="ChEBI" id="CHEBI:43474"/>
        <dbReference type="ChEBI" id="CHEBI:456216"/>
    </reaction>
</comment>
<keyword evidence="8" id="KW-0238">DNA-binding</keyword>
<evidence type="ECO:0000256" key="7">
    <source>
        <dbReference type="ARBA" id="ARBA00022840"/>
    </source>
</evidence>
<dbReference type="SMART" id="SM00487">
    <property type="entry name" value="DEXDc"/>
    <property type="match status" value="1"/>
</dbReference>
<dbReference type="GO" id="GO:0043138">
    <property type="term" value="F:3'-5' DNA helicase activity"/>
    <property type="evidence" value="ECO:0007669"/>
    <property type="project" value="UniProtKB-EC"/>
</dbReference>
<dbReference type="GO" id="GO:0046872">
    <property type="term" value="F:metal ion binding"/>
    <property type="evidence" value="ECO:0007669"/>
    <property type="project" value="UniProtKB-KW"/>
</dbReference>
<dbReference type="InterPro" id="IPR011545">
    <property type="entry name" value="DEAD/DEAH_box_helicase_dom"/>
</dbReference>
<dbReference type="Gene3D" id="3.40.50.300">
    <property type="entry name" value="P-loop containing nucleotide triphosphate hydrolases"/>
    <property type="match status" value="2"/>
</dbReference>